<evidence type="ECO:0000313" key="4">
    <source>
        <dbReference type="EMBL" id="MFB9762460.1"/>
    </source>
</evidence>
<dbReference type="PANTHER" id="PTHR31157">
    <property type="entry name" value="SCP DOMAIN-CONTAINING PROTEIN"/>
    <property type="match status" value="1"/>
</dbReference>
<evidence type="ECO:0000256" key="1">
    <source>
        <dbReference type="SAM" id="MobiDB-lite"/>
    </source>
</evidence>
<reference evidence="4 5" key="1">
    <citation type="submission" date="2024-09" db="EMBL/GenBank/DDBJ databases">
        <authorList>
            <person name="Sun Q."/>
            <person name="Mori K."/>
        </authorList>
    </citation>
    <scope>NUCLEOTIDE SEQUENCE [LARGE SCALE GENOMIC DNA]</scope>
    <source>
        <strain evidence="4 5">JCM 11201</strain>
    </source>
</reference>
<dbReference type="Gene3D" id="3.40.33.10">
    <property type="entry name" value="CAP"/>
    <property type="match status" value="1"/>
</dbReference>
<dbReference type="RefSeq" id="WP_379952366.1">
    <property type="nucleotide sequence ID" value="NZ_JBHMAF010000197.1"/>
</dbReference>
<feature type="region of interest" description="Disordered" evidence="1">
    <location>
        <begin position="122"/>
        <end position="154"/>
    </location>
</feature>
<evidence type="ECO:0000256" key="2">
    <source>
        <dbReference type="SAM" id="SignalP"/>
    </source>
</evidence>
<feature type="region of interest" description="Disordered" evidence="1">
    <location>
        <begin position="78"/>
        <end position="104"/>
    </location>
</feature>
<organism evidence="4 5">
    <name type="scientific">Ectobacillus funiculus</name>
    <dbReference type="NCBI Taxonomy" id="137993"/>
    <lineage>
        <taxon>Bacteria</taxon>
        <taxon>Bacillati</taxon>
        <taxon>Bacillota</taxon>
        <taxon>Bacilli</taxon>
        <taxon>Bacillales</taxon>
        <taxon>Bacillaceae</taxon>
        <taxon>Ectobacillus</taxon>
    </lineage>
</organism>
<feature type="chain" id="PRO_5046358456" evidence="2">
    <location>
        <begin position="22"/>
        <end position="282"/>
    </location>
</feature>
<name>A0ABV5WPE3_9BACI</name>
<protein>
    <submittedName>
        <fullName evidence="4">CAP domain-containing protein</fullName>
    </submittedName>
</protein>
<feature type="region of interest" description="Disordered" evidence="1">
    <location>
        <begin position="34"/>
        <end position="63"/>
    </location>
</feature>
<keyword evidence="5" id="KW-1185">Reference proteome</keyword>
<dbReference type="NCBIfam" id="TIGR02909">
    <property type="entry name" value="spore_YkwD"/>
    <property type="match status" value="1"/>
</dbReference>
<proteinExistence type="predicted"/>
<dbReference type="Proteomes" id="UP001589609">
    <property type="component" value="Unassembled WGS sequence"/>
</dbReference>
<dbReference type="SUPFAM" id="SSF55797">
    <property type="entry name" value="PR-1-like"/>
    <property type="match status" value="1"/>
</dbReference>
<dbReference type="EMBL" id="JBHMAF010000197">
    <property type="protein sequence ID" value="MFB9762460.1"/>
    <property type="molecule type" value="Genomic_DNA"/>
</dbReference>
<gene>
    <name evidence="4" type="ORF">ACFFMS_29980</name>
</gene>
<dbReference type="CDD" id="cd05379">
    <property type="entry name" value="CAP_bacterial"/>
    <property type="match status" value="1"/>
</dbReference>
<dbReference type="InterPro" id="IPR035940">
    <property type="entry name" value="CAP_sf"/>
</dbReference>
<evidence type="ECO:0000313" key="5">
    <source>
        <dbReference type="Proteomes" id="UP001589609"/>
    </source>
</evidence>
<keyword evidence="2" id="KW-0732">Signal</keyword>
<dbReference type="PANTHER" id="PTHR31157:SF1">
    <property type="entry name" value="SCP DOMAIN-CONTAINING PROTEIN"/>
    <property type="match status" value="1"/>
</dbReference>
<feature type="domain" description="SCP" evidence="3">
    <location>
        <begin position="166"/>
        <end position="278"/>
    </location>
</feature>
<comment type="caution">
    <text evidence="4">The sequence shown here is derived from an EMBL/GenBank/DDBJ whole genome shotgun (WGS) entry which is preliminary data.</text>
</comment>
<dbReference type="PROSITE" id="PS51257">
    <property type="entry name" value="PROKAR_LIPOPROTEIN"/>
    <property type="match status" value="1"/>
</dbReference>
<feature type="compositionally biased region" description="Low complexity" evidence="1">
    <location>
        <begin position="124"/>
        <end position="154"/>
    </location>
</feature>
<accession>A0ABV5WPE3</accession>
<feature type="compositionally biased region" description="Polar residues" evidence="1">
    <location>
        <begin position="34"/>
        <end position="46"/>
    </location>
</feature>
<dbReference type="InterPro" id="IPR014044">
    <property type="entry name" value="CAP_dom"/>
</dbReference>
<sequence>MRKFRIFTTATVLSLSLLTVSGCGTNRDTALNDNTVNRHNVSTNDMGRTDRTDLRTVGTDRNGDLRINRDNGLWPDRNDRNVGLRTNPDNALPARNARGYISPNPVSFTPTGGYTRLCPCPNQATPNTTTPGTTTTPKTTTPGTTTAPGTQATGGTVDATEARVVELTNAERRKNGLRDLQVDNSLANVAQAKSNDMLSKNYFSHTSPTYGSPFDMMRSFGISYSYAGENIAKGQRSADEVVTAWMNSPGHRANILNGNYTHIGIGHTSSQDYWTQMFIGKK</sequence>
<dbReference type="Pfam" id="PF00188">
    <property type="entry name" value="CAP"/>
    <property type="match status" value="1"/>
</dbReference>
<feature type="signal peptide" evidence="2">
    <location>
        <begin position="1"/>
        <end position="21"/>
    </location>
</feature>
<dbReference type="InterPro" id="IPR014258">
    <property type="entry name" value="CAP_domain_YkwD-like"/>
</dbReference>
<evidence type="ECO:0000259" key="3">
    <source>
        <dbReference type="Pfam" id="PF00188"/>
    </source>
</evidence>